<evidence type="ECO:0000313" key="2">
    <source>
        <dbReference type="Proteomes" id="UP000271464"/>
    </source>
</evidence>
<protein>
    <recommendedName>
        <fullName evidence="3">Terminase</fullName>
    </recommendedName>
</protein>
<keyword evidence="2" id="KW-1185">Reference proteome</keyword>
<accession>A0ABY6RSJ2</accession>
<dbReference type="Proteomes" id="UP000271464">
    <property type="component" value="Unassembled WGS sequence"/>
</dbReference>
<dbReference type="RefSeq" id="WP_259641845.1">
    <property type="nucleotide sequence ID" value="NZ_UPHK01000096.1"/>
</dbReference>
<dbReference type="Gene3D" id="3.40.50.300">
    <property type="entry name" value="P-loop containing nucleotide triphosphate hydrolases"/>
    <property type="match status" value="1"/>
</dbReference>
<reference evidence="1 2" key="1">
    <citation type="submission" date="2018-09" db="EMBL/GenBank/DDBJ databases">
        <authorList>
            <person name="Tagini F."/>
        </authorList>
    </citation>
    <scope>NUCLEOTIDE SEQUENCE [LARGE SCALE GENOMIC DNA]</scope>
    <source>
        <strain evidence="1 2">MK4</strain>
    </source>
</reference>
<dbReference type="EMBL" id="UPHM01000169">
    <property type="protein sequence ID" value="VBA32990.1"/>
    <property type="molecule type" value="Genomic_DNA"/>
</dbReference>
<evidence type="ECO:0000313" key="1">
    <source>
        <dbReference type="EMBL" id="VBA32990.1"/>
    </source>
</evidence>
<comment type="caution">
    <text evidence="1">The sequence shown here is derived from an EMBL/GenBank/DDBJ whole genome shotgun (WGS) entry which is preliminary data.</text>
</comment>
<sequence>MTVSTRRLSEVARHLVIPEGIVTSVFPRVERRLRSVGVEFDEWQRGLGQVALGCRADGKYAATVGGVSVSIPRQVGKTYWGSRVLVGLALEFPGLKVAWTSHHNRTTMNTFRSMQGFVKRKQIYPLLDHSVRSDGIRAAAGEQEIRFKNGSVLMFGAREQGFGRGLDALDVEVFDEAQILTLKALEDMVPATNQAQHPHGGLIFFFGTPPRPVDPGEAFTAKREQALRLKDEGQSVAVGGDGVWVEIGAAPDAGIDDRSQWPVMNPSFPHRTPVESMLRMRANIPDDDAWRREAMGIWPASGCQVFDLVRWSTGPVLDRDVGLPSSVVLAVAVAPDRRWACIAAAGDAGAGRTVVLCHSMRGVRGVAEKVAELSRSRTVVEVVLAGAQARALEPDFVREDIDYVVMSGTEQGAGCAAFQVAVADGTVVHTGQAELDVAVANAKTRRSGESEVWDRRDPGVDDSPLVACSAAFYRWGLMDSPIAAIY</sequence>
<evidence type="ECO:0008006" key="3">
    <source>
        <dbReference type="Google" id="ProtNLM"/>
    </source>
</evidence>
<dbReference type="InterPro" id="IPR027417">
    <property type="entry name" value="P-loop_NTPase"/>
</dbReference>
<organism evidence="1 2">
    <name type="scientific">Mycobacterium persicum</name>
    <dbReference type="NCBI Taxonomy" id="1487726"/>
    <lineage>
        <taxon>Bacteria</taxon>
        <taxon>Bacillati</taxon>
        <taxon>Actinomycetota</taxon>
        <taxon>Actinomycetes</taxon>
        <taxon>Mycobacteriales</taxon>
        <taxon>Mycobacteriaceae</taxon>
        <taxon>Mycobacterium</taxon>
    </lineage>
</organism>
<proteinExistence type="predicted"/>
<name>A0ABY6RSJ2_9MYCO</name>
<gene>
    <name evidence="1" type="ORF">LAUMK4_05842</name>
</gene>